<evidence type="ECO:0000313" key="7">
    <source>
        <dbReference type="Proteomes" id="UP000652198"/>
    </source>
</evidence>
<dbReference type="EMBL" id="WOEY01000044">
    <property type="protein sequence ID" value="NPT41893.1"/>
    <property type="molecule type" value="Genomic_DNA"/>
</dbReference>
<dbReference type="PROSITE" id="PS50931">
    <property type="entry name" value="HTH_LYSR"/>
    <property type="match status" value="1"/>
</dbReference>
<name>A0ABX2BPS4_9BURK</name>
<keyword evidence="4" id="KW-0804">Transcription</keyword>
<organism evidence="6 7">
    <name type="scientific">Paraburkholderia solitsugae</name>
    <dbReference type="NCBI Taxonomy" id="2675748"/>
    <lineage>
        <taxon>Bacteria</taxon>
        <taxon>Pseudomonadati</taxon>
        <taxon>Pseudomonadota</taxon>
        <taxon>Betaproteobacteria</taxon>
        <taxon>Burkholderiales</taxon>
        <taxon>Burkholderiaceae</taxon>
        <taxon>Paraburkholderia</taxon>
    </lineage>
</organism>
<evidence type="ECO:0000313" key="6">
    <source>
        <dbReference type="EMBL" id="NPT41893.1"/>
    </source>
</evidence>
<comment type="caution">
    <text evidence="6">The sequence shown here is derived from an EMBL/GenBank/DDBJ whole genome shotgun (WGS) entry which is preliminary data.</text>
</comment>
<gene>
    <name evidence="6" type="ORF">GNZ12_11305</name>
</gene>
<sequence>MISDWPAQRGSAIEVWCISGRECKVNFPCVLAKRATLAWHRSAAPAVVAAFRVLLEVAYYYDDNCPIQIMNKQSLDLNLLRVFRAVWERRNVSRAAEDLGVSQPTVSHALREIREHFNDRIFVRVPGGVMPTPLAEIIARRISQALALLEQGLDIRGDFDPSSSRREFTIIMTDVAEAIILPRIIGVCRESAPAVSFRAIQLPTESVVAALRDGGADIAIGFNPALRASLLRKSLFRSEYVCIASSTHPRIKNVLRSEDFMNERHAVAQSQGTGHHAVEAALQRMGLLDSIGARVPHFMSLPTIVAASDMIATIPQPLAELMLPVAPVRIYSVPIRLPKLLIEQFWHERYHDDAASRWLRNLLPRAMQQVFASGPPGFRREAD</sequence>
<dbReference type="RefSeq" id="WP_172310421.1">
    <property type="nucleotide sequence ID" value="NZ_WOEY01000044.1"/>
</dbReference>
<dbReference type="InterPro" id="IPR036388">
    <property type="entry name" value="WH-like_DNA-bd_sf"/>
</dbReference>
<accession>A0ABX2BPS4</accession>
<dbReference type="PANTHER" id="PTHR30118">
    <property type="entry name" value="HTH-TYPE TRANSCRIPTIONAL REGULATOR LEUO-RELATED"/>
    <property type="match status" value="1"/>
</dbReference>
<dbReference type="Pfam" id="PF00126">
    <property type="entry name" value="HTH_1"/>
    <property type="match status" value="1"/>
</dbReference>
<dbReference type="InterPro" id="IPR000847">
    <property type="entry name" value="LysR_HTH_N"/>
</dbReference>
<protein>
    <submittedName>
        <fullName evidence="6">LysR family transcriptional regulator</fullName>
    </submittedName>
</protein>
<dbReference type="Gene3D" id="1.10.10.10">
    <property type="entry name" value="Winged helix-like DNA-binding domain superfamily/Winged helix DNA-binding domain"/>
    <property type="match status" value="1"/>
</dbReference>
<evidence type="ECO:0000259" key="5">
    <source>
        <dbReference type="PROSITE" id="PS50931"/>
    </source>
</evidence>
<proteinExistence type="inferred from homology"/>
<dbReference type="SUPFAM" id="SSF46785">
    <property type="entry name" value="Winged helix' DNA-binding domain"/>
    <property type="match status" value="1"/>
</dbReference>
<evidence type="ECO:0000256" key="4">
    <source>
        <dbReference type="ARBA" id="ARBA00023163"/>
    </source>
</evidence>
<dbReference type="CDD" id="cd08459">
    <property type="entry name" value="PBP2_DntR_NahR_LinR_like"/>
    <property type="match status" value="1"/>
</dbReference>
<dbReference type="Gene3D" id="3.40.190.10">
    <property type="entry name" value="Periplasmic binding protein-like II"/>
    <property type="match status" value="2"/>
</dbReference>
<dbReference type="InterPro" id="IPR036390">
    <property type="entry name" value="WH_DNA-bd_sf"/>
</dbReference>
<reference evidence="6 7" key="1">
    <citation type="submission" date="2019-11" db="EMBL/GenBank/DDBJ databases">
        <title>Metabolism of dissolved organic matter in forest soils.</title>
        <authorList>
            <person name="Cyle K.T."/>
            <person name="Wilhelm R.C."/>
            <person name="Martinez C.E."/>
        </authorList>
    </citation>
    <scope>NUCLEOTIDE SEQUENCE [LARGE SCALE GENOMIC DNA]</scope>
    <source>
        <strain evidence="6 7">1N</strain>
    </source>
</reference>
<dbReference type="PANTHER" id="PTHR30118:SF15">
    <property type="entry name" value="TRANSCRIPTIONAL REGULATORY PROTEIN"/>
    <property type="match status" value="1"/>
</dbReference>
<evidence type="ECO:0000256" key="2">
    <source>
        <dbReference type="ARBA" id="ARBA00023015"/>
    </source>
</evidence>
<dbReference type="InterPro" id="IPR005119">
    <property type="entry name" value="LysR_subst-bd"/>
</dbReference>
<keyword evidence="7" id="KW-1185">Reference proteome</keyword>
<evidence type="ECO:0000256" key="3">
    <source>
        <dbReference type="ARBA" id="ARBA00023125"/>
    </source>
</evidence>
<keyword evidence="3" id="KW-0238">DNA-binding</keyword>
<dbReference type="InterPro" id="IPR050389">
    <property type="entry name" value="LysR-type_TF"/>
</dbReference>
<comment type="similarity">
    <text evidence="1">Belongs to the LysR transcriptional regulatory family.</text>
</comment>
<evidence type="ECO:0000256" key="1">
    <source>
        <dbReference type="ARBA" id="ARBA00009437"/>
    </source>
</evidence>
<dbReference type="Proteomes" id="UP000652198">
    <property type="component" value="Unassembled WGS sequence"/>
</dbReference>
<dbReference type="Pfam" id="PF03466">
    <property type="entry name" value="LysR_substrate"/>
    <property type="match status" value="1"/>
</dbReference>
<feature type="domain" description="HTH lysR-type" evidence="5">
    <location>
        <begin position="75"/>
        <end position="132"/>
    </location>
</feature>
<keyword evidence="2" id="KW-0805">Transcription regulation</keyword>
<dbReference type="SUPFAM" id="SSF53850">
    <property type="entry name" value="Periplasmic binding protein-like II"/>
    <property type="match status" value="1"/>
</dbReference>
<dbReference type="PRINTS" id="PR00039">
    <property type="entry name" value="HTHLYSR"/>
</dbReference>